<keyword evidence="3" id="KW-0813">Transport</keyword>
<dbReference type="Gene3D" id="3.10.105.10">
    <property type="entry name" value="Dipeptide-binding Protein, Domain 3"/>
    <property type="match status" value="1"/>
</dbReference>
<comment type="subcellular location">
    <subcellularLocation>
        <location evidence="1">Cell membrane</location>
        <topology evidence="1">Lipid-anchor</topology>
    </subcellularLocation>
</comment>
<feature type="signal peptide" evidence="5">
    <location>
        <begin position="1"/>
        <end position="20"/>
    </location>
</feature>
<dbReference type="PROSITE" id="PS51257">
    <property type="entry name" value="PROKAR_LIPOPROTEIN"/>
    <property type="match status" value="1"/>
</dbReference>
<evidence type="ECO:0000313" key="8">
    <source>
        <dbReference type="Proteomes" id="UP000037146"/>
    </source>
</evidence>
<dbReference type="STRING" id="1679170.AC625_22400"/>
<dbReference type="InterPro" id="IPR023765">
    <property type="entry name" value="SBP_5_CS"/>
</dbReference>
<dbReference type="SUPFAM" id="SSF53850">
    <property type="entry name" value="Periplasmic binding protein-like II"/>
    <property type="match status" value="1"/>
</dbReference>
<dbReference type="CDD" id="cd08493">
    <property type="entry name" value="PBP2_DppA_like"/>
    <property type="match status" value="1"/>
</dbReference>
<dbReference type="InterPro" id="IPR000914">
    <property type="entry name" value="SBP_5_dom"/>
</dbReference>
<dbReference type="GO" id="GO:1904680">
    <property type="term" value="F:peptide transmembrane transporter activity"/>
    <property type="evidence" value="ECO:0007669"/>
    <property type="project" value="TreeGrafter"/>
</dbReference>
<dbReference type="PANTHER" id="PTHR30290:SF9">
    <property type="entry name" value="OLIGOPEPTIDE-BINDING PROTEIN APPA"/>
    <property type="match status" value="1"/>
</dbReference>
<evidence type="ECO:0000256" key="2">
    <source>
        <dbReference type="ARBA" id="ARBA00005695"/>
    </source>
</evidence>
<dbReference type="Gene3D" id="3.90.76.10">
    <property type="entry name" value="Dipeptide-binding Protein, Domain 1"/>
    <property type="match status" value="1"/>
</dbReference>
<protein>
    <submittedName>
        <fullName evidence="7">Peptide ABC transporter substrate-binding protein</fullName>
    </submittedName>
</protein>
<feature type="chain" id="PRO_5005524699" evidence="5">
    <location>
        <begin position="21"/>
        <end position="537"/>
    </location>
</feature>
<dbReference type="Gene3D" id="3.40.190.10">
    <property type="entry name" value="Periplasmic binding protein-like II"/>
    <property type="match status" value="1"/>
</dbReference>
<proteinExistence type="inferred from homology"/>
<evidence type="ECO:0000256" key="4">
    <source>
        <dbReference type="ARBA" id="ARBA00022729"/>
    </source>
</evidence>
<keyword evidence="8" id="KW-1185">Reference proteome</keyword>
<evidence type="ECO:0000256" key="5">
    <source>
        <dbReference type="SAM" id="SignalP"/>
    </source>
</evidence>
<accession>A0A0K9GYY3</accession>
<dbReference type="Pfam" id="PF00496">
    <property type="entry name" value="SBP_bac_5"/>
    <property type="match status" value="1"/>
</dbReference>
<dbReference type="EMBL" id="LFZW01000001">
    <property type="protein sequence ID" value="KMY51934.1"/>
    <property type="molecule type" value="Genomic_DNA"/>
</dbReference>
<dbReference type="InterPro" id="IPR039424">
    <property type="entry name" value="SBP_5"/>
</dbReference>
<dbReference type="GO" id="GO:0015833">
    <property type="term" value="P:peptide transport"/>
    <property type="evidence" value="ECO:0007669"/>
    <property type="project" value="TreeGrafter"/>
</dbReference>
<organism evidence="7 8">
    <name type="scientific">Peribacillus loiseleuriae</name>
    <dbReference type="NCBI Taxonomy" id="1679170"/>
    <lineage>
        <taxon>Bacteria</taxon>
        <taxon>Bacillati</taxon>
        <taxon>Bacillota</taxon>
        <taxon>Bacilli</taxon>
        <taxon>Bacillales</taxon>
        <taxon>Bacillaceae</taxon>
        <taxon>Peribacillus</taxon>
    </lineage>
</organism>
<dbReference type="PIRSF" id="PIRSF002741">
    <property type="entry name" value="MppA"/>
    <property type="match status" value="1"/>
</dbReference>
<dbReference type="PATRIC" id="fig|1679170.3.peg.5054"/>
<dbReference type="GO" id="GO:0043190">
    <property type="term" value="C:ATP-binding cassette (ABC) transporter complex"/>
    <property type="evidence" value="ECO:0007669"/>
    <property type="project" value="InterPro"/>
</dbReference>
<evidence type="ECO:0000256" key="1">
    <source>
        <dbReference type="ARBA" id="ARBA00004193"/>
    </source>
</evidence>
<dbReference type="OrthoDB" id="9796817at2"/>
<evidence type="ECO:0000313" key="7">
    <source>
        <dbReference type="EMBL" id="KMY51934.1"/>
    </source>
</evidence>
<dbReference type="PROSITE" id="PS01040">
    <property type="entry name" value="SBP_BACTERIAL_5"/>
    <property type="match status" value="1"/>
</dbReference>
<sequence length="537" mass="59621">MKKTSWIVLICILALSTALAGCNSSKESSSGNGSGDVKTSGGTLIYGRGADSTQLDPAITTEGESFIVTEQIYETLVNYKKDNTEIEAGLAETWDVSDDGLTYTFHLRDGIKFHDGTDFNAEAVVKNFKRWAQSKDEAKFAYYASMFGGFEGDEGHVIKEVKAQDEHTVVFTLNRPQAPFLKNLAMSMFAIASPQALEKYGDDFTKNPVGTGPFVFKSWKPGDMIEVVKNEDYWQDGLPKLDGVKFKVIKDNSARLNSLIKGEIDLMDGLNPSDLGQVEGDSKLQLFERPSMNVGYLGFNVEKAPFDKKEVRQAISHLINKEELIKNFYEGTAEPAKNPMPPSVSGYNDEIVDYDYNVDKAKELLKTAGLENGFEMDLWAMPVARPYMPDGQKVAVAIQAALKEVNIKANIVTFDWGTYLEKVQAGEAPVFMLGWTGDNGDADNFIYTLLDKDNIGSNNYSRYSNDELHDILIQAQSNPNEKERVELYKKAQEIIHEDAPWVPIAHSKPQLAGIKEIKGFFPHPTGTQSFIDVTLGE</sequence>
<gene>
    <name evidence="7" type="ORF">AC625_22400</name>
</gene>
<dbReference type="Proteomes" id="UP000037146">
    <property type="component" value="Unassembled WGS sequence"/>
</dbReference>
<comment type="caution">
    <text evidence="7">The sequence shown here is derived from an EMBL/GenBank/DDBJ whole genome shotgun (WGS) entry which is preliminary data.</text>
</comment>
<evidence type="ECO:0000256" key="3">
    <source>
        <dbReference type="ARBA" id="ARBA00022448"/>
    </source>
</evidence>
<dbReference type="PANTHER" id="PTHR30290">
    <property type="entry name" value="PERIPLASMIC BINDING COMPONENT OF ABC TRANSPORTER"/>
    <property type="match status" value="1"/>
</dbReference>
<comment type="similarity">
    <text evidence="2">Belongs to the bacterial solute-binding protein 5 family.</text>
</comment>
<reference evidence="8" key="1">
    <citation type="submission" date="2015-07" db="EMBL/GenBank/DDBJ databases">
        <title>Genome sequencing project for genomic taxonomy and phylogenomics of Bacillus-like bacteria.</title>
        <authorList>
            <person name="Liu B."/>
            <person name="Wang J."/>
            <person name="Zhu Y."/>
            <person name="Liu G."/>
            <person name="Chen Q."/>
            <person name="Chen Z."/>
            <person name="Lan J."/>
            <person name="Che J."/>
            <person name="Ge C."/>
            <person name="Shi H."/>
            <person name="Pan Z."/>
            <person name="Liu X."/>
        </authorList>
    </citation>
    <scope>NUCLEOTIDE SEQUENCE [LARGE SCALE GENOMIC DNA]</scope>
    <source>
        <strain evidence="8">FJAT-27997</strain>
    </source>
</reference>
<dbReference type="AlphaFoldDB" id="A0A0K9GYY3"/>
<name>A0A0K9GYY3_9BACI</name>
<dbReference type="RefSeq" id="WP_049683294.1">
    <property type="nucleotide sequence ID" value="NZ_LFZW01000001.1"/>
</dbReference>
<keyword evidence="4 5" id="KW-0732">Signal</keyword>
<feature type="domain" description="Solute-binding protein family 5" evidence="6">
    <location>
        <begin position="85"/>
        <end position="456"/>
    </location>
</feature>
<dbReference type="GO" id="GO:0042597">
    <property type="term" value="C:periplasmic space"/>
    <property type="evidence" value="ECO:0007669"/>
    <property type="project" value="UniProtKB-ARBA"/>
</dbReference>
<dbReference type="InterPro" id="IPR030678">
    <property type="entry name" value="Peptide/Ni-bd"/>
</dbReference>
<evidence type="ECO:0000259" key="6">
    <source>
        <dbReference type="Pfam" id="PF00496"/>
    </source>
</evidence>